<proteinExistence type="predicted"/>
<feature type="region of interest" description="Disordered" evidence="1">
    <location>
        <begin position="1"/>
        <end position="34"/>
    </location>
</feature>
<accession>A0ABU1IKC4</accession>
<evidence type="ECO:0000313" key="2">
    <source>
        <dbReference type="EMBL" id="MDR6225221.1"/>
    </source>
</evidence>
<organism evidence="2 3">
    <name type="scientific">Desmospora profundinema</name>
    <dbReference type="NCBI Taxonomy" id="1571184"/>
    <lineage>
        <taxon>Bacteria</taxon>
        <taxon>Bacillati</taxon>
        <taxon>Bacillota</taxon>
        <taxon>Bacilli</taxon>
        <taxon>Bacillales</taxon>
        <taxon>Thermoactinomycetaceae</taxon>
        <taxon>Desmospora</taxon>
    </lineage>
</organism>
<evidence type="ECO:0000256" key="1">
    <source>
        <dbReference type="SAM" id="MobiDB-lite"/>
    </source>
</evidence>
<feature type="compositionally biased region" description="Basic and acidic residues" evidence="1">
    <location>
        <begin position="1"/>
        <end position="11"/>
    </location>
</feature>
<sequence>MRRPSREEDRQSQMIVTLDTDRSQPSDAGGTMTQELLLLGDRPPHSLLLPR</sequence>
<protein>
    <submittedName>
        <fullName evidence="2">Uncharacterized protein</fullName>
    </submittedName>
</protein>
<dbReference type="EMBL" id="JAVDQG010000002">
    <property type="protein sequence ID" value="MDR6225221.1"/>
    <property type="molecule type" value="Genomic_DNA"/>
</dbReference>
<dbReference type="RefSeq" id="WP_309863545.1">
    <property type="nucleotide sequence ID" value="NZ_JAVDQG010000002.1"/>
</dbReference>
<comment type="caution">
    <text evidence="2">The sequence shown here is derived from an EMBL/GenBank/DDBJ whole genome shotgun (WGS) entry which is preliminary data.</text>
</comment>
<reference evidence="2 3" key="1">
    <citation type="submission" date="2023-07" db="EMBL/GenBank/DDBJ databases">
        <title>Genomic Encyclopedia of Type Strains, Phase IV (KMG-IV): sequencing the most valuable type-strain genomes for metagenomic binning, comparative biology and taxonomic classification.</title>
        <authorList>
            <person name="Goeker M."/>
        </authorList>
    </citation>
    <scope>NUCLEOTIDE SEQUENCE [LARGE SCALE GENOMIC DNA]</scope>
    <source>
        <strain evidence="2 3">DSM 45903</strain>
    </source>
</reference>
<gene>
    <name evidence="2" type="ORF">JOE21_001212</name>
</gene>
<feature type="compositionally biased region" description="Polar residues" evidence="1">
    <location>
        <begin position="25"/>
        <end position="34"/>
    </location>
</feature>
<name>A0ABU1IKC4_9BACL</name>
<keyword evidence="3" id="KW-1185">Reference proteome</keyword>
<evidence type="ECO:0000313" key="3">
    <source>
        <dbReference type="Proteomes" id="UP001185012"/>
    </source>
</evidence>
<dbReference type="Proteomes" id="UP001185012">
    <property type="component" value="Unassembled WGS sequence"/>
</dbReference>